<proteinExistence type="predicted"/>
<name>A0A2W1BG59_HELAM</name>
<evidence type="ECO:0000313" key="3">
    <source>
        <dbReference type="Proteomes" id="UP000249218"/>
    </source>
</evidence>
<keyword evidence="1" id="KW-0732">Signal</keyword>
<gene>
    <name evidence="2" type="primary">HaOG210757</name>
    <name evidence="2" type="ORF">B5X24_HaOG210757</name>
</gene>
<feature type="signal peptide" evidence="1">
    <location>
        <begin position="1"/>
        <end position="20"/>
    </location>
</feature>
<evidence type="ECO:0000256" key="1">
    <source>
        <dbReference type="SAM" id="SignalP"/>
    </source>
</evidence>
<sequence>MKFLQVVLLALAALVASVAAGPRPIPNIQNPVVVGRIAEPNFVTVPFNCPPGQEMSTDGVCREPWYAPEDVRKIIFSLNSFNMKFLQVVLLALAALVASVAAGPRPIPNIQNPVVVGRIAEPNFVTVPFNCPPGQEMSTDGVCREPWYAPEDGKPADNN</sequence>
<reference evidence="2 3" key="1">
    <citation type="journal article" date="2017" name="BMC Biol.">
        <title>Genomic innovations, transcriptional plasticity and gene loss underlying the evolution and divergence of two highly polyphagous and invasive Helicoverpa pest species.</title>
        <authorList>
            <person name="Pearce S.L."/>
            <person name="Clarke D.F."/>
            <person name="East P.D."/>
            <person name="Elfekih S."/>
            <person name="Gordon K.H."/>
            <person name="Jermiin L.S."/>
            <person name="McGaughran A."/>
            <person name="Oakeshott J.G."/>
            <person name="Papanikolaou A."/>
            <person name="Perera O.P."/>
            <person name="Rane R.V."/>
            <person name="Richards S."/>
            <person name="Tay W.T."/>
            <person name="Walsh T.K."/>
            <person name="Anderson A."/>
            <person name="Anderson C.J."/>
            <person name="Asgari S."/>
            <person name="Board P.G."/>
            <person name="Bretschneider A."/>
            <person name="Campbell P.M."/>
            <person name="Chertemps T."/>
            <person name="Christeller J.T."/>
            <person name="Coppin C.W."/>
            <person name="Downes S.J."/>
            <person name="Duan G."/>
            <person name="Farnsworth C.A."/>
            <person name="Good R.T."/>
            <person name="Han L.B."/>
            <person name="Han Y.C."/>
            <person name="Hatje K."/>
            <person name="Horne I."/>
            <person name="Huang Y.P."/>
            <person name="Hughes D.S."/>
            <person name="Jacquin-Joly E."/>
            <person name="James W."/>
            <person name="Jhangiani S."/>
            <person name="Kollmar M."/>
            <person name="Kuwar S.S."/>
            <person name="Li S."/>
            <person name="Liu N.Y."/>
            <person name="Maibeche M.T."/>
            <person name="Miller J.R."/>
            <person name="Montagne N."/>
            <person name="Perry T."/>
            <person name="Qu J."/>
            <person name="Song S.V."/>
            <person name="Sutton G.G."/>
            <person name="Vogel H."/>
            <person name="Walenz B.P."/>
            <person name="Xu W."/>
            <person name="Zhang H.J."/>
            <person name="Zou Z."/>
            <person name="Batterham P."/>
            <person name="Edwards O.R."/>
            <person name="Feyereisen R."/>
            <person name="Gibbs R.A."/>
            <person name="Heckel D.G."/>
            <person name="McGrath A."/>
            <person name="Robin C."/>
            <person name="Scherer S.E."/>
            <person name="Worley K.C."/>
            <person name="Wu Y.D."/>
        </authorList>
    </citation>
    <scope>NUCLEOTIDE SEQUENCE [LARGE SCALE GENOMIC DNA]</scope>
    <source>
        <strain evidence="2">Harm_GR_Male_#8</strain>
        <tissue evidence="2">Whole organism</tissue>
    </source>
</reference>
<feature type="chain" id="PRO_5015916027" evidence="1">
    <location>
        <begin position="21"/>
        <end position="159"/>
    </location>
</feature>
<evidence type="ECO:0000313" key="2">
    <source>
        <dbReference type="EMBL" id="PZC72664.1"/>
    </source>
</evidence>
<dbReference type="EMBL" id="KZ150164">
    <property type="protein sequence ID" value="PZC72664.1"/>
    <property type="molecule type" value="Genomic_DNA"/>
</dbReference>
<dbReference type="AlphaFoldDB" id="A0A2W1BG59"/>
<accession>A0A2W1BG59</accession>
<keyword evidence="3" id="KW-1185">Reference proteome</keyword>
<protein>
    <submittedName>
        <fullName evidence="2">Uncharacterized protein</fullName>
    </submittedName>
</protein>
<organism evidence="2 3">
    <name type="scientific">Helicoverpa armigera</name>
    <name type="common">Cotton bollworm</name>
    <name type="synonym">Heliothis armigera</name>
    <dbReference type="NCBI Taxonomy" id="29058"/>
    <lineage>
        <taxon>Eukaryota</taxon>
        <taxon>Metazoa</taxon>
        <taxon>Ecdysozoa</taxon>
        <taxon>Arthropoda</taxon>
        <taxon>Hexapoda</taxon>
        <taxon>Insecta</taxon>
        <taxon>Pterygota</taxon>
        <taxon>Neoptera</taxon>
        <taxon>Endopterygota</taxon>
        <taxon>Lepidoptera</taxon>
        <taxon>Glossata</taxon>
        <taxon>Ditrysia</taxon>
        <taxon>Noctuoidea</taxon>
        <taxon>Noctuidae</taxon>
        <taxon>Heliothinae</taxon>
        <taxon>Helicoverpa</taxon>
    </lineage>
</organism>
<dbReference type="Proteomes" id="UP000249218">
    <property type="component" value="Unassembled WGS sequence"/>
</dbReference>